<reference evidence="3" key="1">
    <citation type="submission" date="2016-10" db="EMBL/GenBank/DDBJ databases">
        <authorList>
            <person name="Varghese N."/>
            <person name="Submissions S."/>
        </authorList>
    </citation>
    <scope>NUCLEOTIDE SEQUENCE [LARGE SCALE GENOMIC DNA]</scope>
    <source>
        <strain evidence="3">IBRC-M 10760</strain>
    </source>
</reference>
<gene>
    <name evidence="2" type="ORF">SAMN05216218_1055</name>
</gene>
<name>A0A1G7JNI8_9EURY</name>
<keyword evidence="3" id="KW-1185">Reference proteome</keyword>
<evidence type="ECO:0000256" key="1">
    <source>
        <dbReference type="SAM" id="MobiDB-lite"/>
    </source>
</evidence>
<feature type="compositionally biased region" description="Polar residues" evidence="1">
    <location>
        <begin position="105"/>
        <end position="123"/>
    </location>
</feature>
<feature type="region of interest" description="Disordered" evidence="1">
    <location>
        <begin position="84"/>
        <end position="126"/>
    </location>
</feature>
<dbReference type="OrthoDB" id="236495at2157"/>
<dbReference type="STRING" id="660518.SAMN05216218_1055"/>
<dbReference type="EMBL" id="FNBK01000005">
    <property type="protein sequence ID" value="SDF26530.1"/>
    <property type="molecule type" value="Genomic_DNA"/>
</dbReference>
<proteinExistence type="predicted"/>
<accession>A0A1G7JNI8</accession>
<evidence type="ECO:0000313" key="3">
    <source>
        <dbReference type="Proteomes" id="UP000199076"/>
    </source>
</evidence>
<dbReference type="AlphaFoldDB" id="A0A1G7JNI8"/>
<sequence>MERRRFLQRGAVGVALGTVGCLGTGGEVVVTVSREVSVQPGTGWIREIPDVSDPGGSISYISRAQVPFDVYFFTSETQMRRYDAYTSGEKPEKHPTGDRDIGRTATETANGDYKASTQNNGGRQSIDETGPYYFVLDHSDYPAAGGAWPSEISKRRSIYLDLTVTRQRFGF</sequence>
<feature type="compositionally biased region" description="Basic and acidic residues" evidence="1">
    <location>
        <begin position="84"/>
        <end position="102"/>
    </location>
</feature>
<evidence type="ECO:0000313" key="2">
    <source>
        <dbReference type="EMBL" id="SDF26530.1"/>
    </source>
</evidence>
<dbReference type="Proteomes" id="UP000199076">
    <property type="component" value="Unassembled WGS sequence"/>
</dbReference>
<dbReference type="PROSITE" id="PS51257">
    <property type="entry name" value="PROKAR_LIPOPROTEIN"/>
    <property type="match status" value="1"/>
</dbReference>
<protein>
    <submittedName>
        <fullName evidence="2">Uncharacterized protein</fullName>
    </submittedName>
</protein>
<organism evidence="2 3">
    <name type="scientific">Halorientalis regularis</name>
    <dbReference type="NCBI Taxonomy" id="660518"/>
    <lineage>
        <taxon>Archaea</taxon>
        <taxon>Methanobacteriati</taxon>
        <taxon>Methanobacteriota</taxon>
        <taxon>Stenosarchaea group</taxon>
        <taxon>Halobacteria</taxon>
        <taxon>Halobacteriales</taxon>
        <taxon>Haloarculaceae</taxon>
        <taxon>Halorientalis</taxon>
    </lineage>
</organism>
<dbReference type="RefSeq" id="WP_092690105.1">
    <property type="nucleotide sequence ID" value="NZ_FNBK01000005.1"/>
</dbReference>